<dbReference type="PROSITE" id="PS51257">
    <property type="entry name" value="PROKAR_LIPOPROTEIN"/>
    <property type="match status" value="1"/>
</dbReference>
<reference evidence="1" key="1">
    <citation type="submission" date="2018-05" db="EMBL/GenBank/DDBJ databases">
        <authorList>
            <person name="Lanie J.A."/>
            <person name="Ng W.-L."/>
            <person name="Kazmierczak K.M."/>
            <person name="Andrzejewski T.M."/>
            <person name="Davidsen T.M."/>
            <person name="Wayne K.J."/>
            <person name="Tettelin H."/>
            <person name="Glass J.I."/>
            <person name="Rusch D."/>
            <person name="Podicherti R."/>
            <person name="Tsui H.-C.T."/>
            <person name="Winkler M.E."/>
        </authorList>
    </citation>
    <scope>NUCLEOTIDE SEQUENCE</scope>
</reference>
<protein>
    <submittedName>
        <fullName evidence="1">Uncharacterized protein</fullName>
    </submittedName>
</protein>
<accession>A0A383CWC9</accession>
<feature type="non-terminal residue" evidence="1">
    <location>
        <position position="154"/>
    </location>
</feature>
<name>A0A383CWC9_9ZZZZ</name>
<organism evidence="1">
    <name type="scientific">marine metagenome</name>
    <dbReference type="NCBI Taxonomy" id="408172"/>
    <lineage>
        <taxon>unclassified sequences</taxon>
        <taxon>metagenomes</taxon>
        <taxon>ecological metagenomes</taxon>
    </lineage>
</organism>
<gene>
    <name evidence="1" type="ORF">METZ01_LOCUS489325</name>
</gene>
<dbReference type="AlphaFoldDB" id="A0A383CWC9"/>
<dbReference type="EMBL" id="UINC01212239">
    <property type="protein sequence ID" value="SVE36471.1"/>
    <property type="molecule type" value="Genomic_DNA"/>
</dbReference>
<sequence length="154" mass="15472">MKRGAAGFLVLTVFVAACSGGTTETADPAVHATTKAAPLTTADLIGALAAVDLATGWSAVGKPDTSLVPKTGGRVGICGKGNAASRAIANNVIAYAGTPTYRSLGAKAGLGLYSFETEEDAEGFVALTVSQANCPTGIETEQEEAETWEGGHVN</sequence>
<proteinExistence type="predicted"/>
<evidence type="ECO:0000313" key="1">
    <source>
        <dbReference type="EMBL" id="SVE36471.1"/>
    </source>
</evidence>